<evidence type="ECO:0000259" key="7">
    <source>
        <dbReference type="PROSITE" id="PS50979"/>
    </source>
</evidence>
<organism evidence="8 9">
    <name type="scientific">Sneathiella marina</name>
    <dbReference type="NCBI Taxonomy" id="2950108"/>
    <lineage>
        <taxon>Bacteria</taxon>
        <taxon>Pseudomonadati</taxon>
        <taxon>Pseudomonadota</taxon>
        <taxon>Alphaproteobacteria</taxon>
        <taxon>Sneathiellales</taxon>
        <taxon>Sneathiellaceae</taxon>
        <taxon>Sneathiella</taxon>
    </lineage>
</organism>
<dbReference type="PROSITE" id="PS00867">
    <property type="entry name" value="CPSASE_2"/>
    <property type="match status" value="1"/>
</dbReference>
<dbReference type="Pfam" id="PF00289">
    <property type="entry name" value="Biotin_carb_N"/>
    <property type="match status" value="1"/>
</dbReference>
<dbReference type="EC" id="6.4.1.2" evidence="8"/>
<dbReference type="Pfam" id="PF02785">
    <property type="entry name" value="Biotin_carb_C"/>
    <property type="match status" value="1"/>
</dbReference>
<keyword evidence="2 5" id="KW-0547">Nucleotide-binding</keyword>
<dbReference type="Gene3D" id="3.30.1490.20">
    <property type="entry name" value="ATP-grasp fold, A domain"/>
    <property type="match status" value="1"/>
</dbReference>
<evidence type="ECO:0000256" key="1">
    <source>
        <dbReference type="ARBA" id="ARBA00022598"/>
    </source>
</evidence>
<reference evidence="8" key="1">
    <citation type="submission" date="2022-06" db="EMBL/GenBank/DDBJ databases">
        <title>Sneathiella actinostolidae sp. nov., isolated from a sea anemonein the Western Pacific Ocean.</title>
        <authorList>
            <person name="Wei M.J."/>
        </authorList>
    </citation>
    <scope>NUCLEOTIDE SEQUENCE</scope>
    <source>
        <strain evidence="8">PHK-P5</strain>
    </source>
</reference>
<feature type="domain" description="ATP-grasp" evidence="6">
    <location>
        <begin position="122"/>
        <end position="319"/>
    </location>
</feature>
<dbReference type="InterPro" id="IPR050856">
    <property type="entry name" value="Biotin_carboxylase_complex"/>
</dbReference>
<proteinExistence type="predicted"/>
<dbReference type="EMBL" id="CP098747">
    <property type="protein sequence ID" value="USG61803.1"/>
    <property type="molecule type" value="Genomic_DNA"/>
</dbReference>
<dbReference type="NCBIfam" id="NF006367">
    <property type="entry name" value="PRK08591.1"/>
    <property type="match status" value="1"/>
</dbReference>
<evidence type="ECO:0000313" key="9">
    <source>
        <dbReference type="Proteomes" id="UP001056291"/>
    </source>
</evidence>
<dbReference type="PROSITE" id="PS50975">
    <property type="entry name" value="ATP_GRASP"/>
    <property type="match status" value="1"/>
</dbReference>
<sequence length="461" mass="50018">MRKISKLLIANRGEIACRIMKTAHSMGIDTVAVYSEADADAPHRKMATEAVALGPSPASESYLVIERIITAAVQTNADAVHPGYGFLSENAAFAKACEEAGLIFIGPSPRAISLMGNKAEAKRQMAAAGVPCVPGYEGEDQSDDRFVSASNEIGFPVMVKASAGGGGRGMRVVSKPEKLLKGLTAARSEGERSFGSAELILEKAIIEPRHIEIQVFADNHGNVVHMGERDCSIQRRHQKVIEEAPSPAVSPELREKMGATAVAATKAINYSGAGTFEFLLDQDKNYYFLEMNTRLQVEHPVTECVTGLDLVEWQIRIASGEPLPLSQKDISVRGHAIEARLYSEDPYKSFLPKVGILSEWFAAEGEGIRTDHGLETGFEITPFYDGMIAKIVGYGANRETARANLQEGLRRTIDKGLTTNRLFLLSCIAHKEFIAGSATTGFIETYFPKKKLAEGPDLNSK</sequence>
<feature type="domain" description="Biotin carboxylation" evidence="7">
    <location>
        <begin position="3"/>
        <end position="448"/>
    </location>
</feature>
<dbReference type="InterPro" id="IPR013815">
    <property type="entry name" value="ATP_grasp_subdomain_1"/>
</dbReference>
<dbReference type="SUPFAM" id="SSF52440">
    <property type="entry name" value="PreATP-grasp domain"/>
    <property type="match status" value="1"/>
</dbReference>
<dbReference type="PROSITE" id="PS00866">
    <property type="entry name" value="CPSASE_1"/>
    <property type="match status" value="1"/>
</dbReference>
<dbReference type="SMART" id="SM00878">
    <property type="entry name" value="Biotin_carb_C"/>
    <property type="match status" value="1"/>
</dbReference>
<dbReference type="InterPro" id="IPR005481">
    <property type="entry name" value="BC-like_N"/>
</dbReference>
<dbReference type="Proteomes" id="UP001056291">
    <property type="component" value="Chromosome"/>
</dbReference>
<evidence type="ECO:0000256" key="4">
    <source>
        <dbReference type="ARBA" id="ARBA00023267"/>
    </source>
</evidence>
<keyword evidence="4" id="KW-0092">Biotin</keyword>
<accession>A0ABY4W439</accession>
<protein>
    <submittedName>
        <fullName evidence="8">Acetyl-CoA carboxylase biotin carboxylase subunit</fullName>
        <ecNumber evidence="8">6.4.1.2</ecNumber>
    </submittedName>
</protein>
<evidence type="ECO:0000256" key="3">
    <source>
        <dbReference type="ARBA" id="ARBA00022840"/>
    </source>
</evidence>
<dbReference type="SUPFAM" id="SSF56059">
    <property type="entry name" value="Glutathione synthetase ATP-binding domain-like"/>
    <property type="match status" value="1"/>
</dbReference>
<dbReference type="Pfam" id="PF02786">
    <property type="entry name" value="CPSase_L_D2"/>
    <property type="match status" value="1"/>
</dbReference>
<keyword evidence="9" id="KW-1185">Reference proteome</keyword>
<dbReference type="PROSITE" id="PS50979">
    <property type="entry name" value="BC"/>
    <property type="match status" value="1"/>
</dbReference>
<dbReference type="GO" id="GO:0003989">
    <property type="term" value="F:acetyl-CoA carboxylase activity"/>
    <property type="evidence" value="ECO:0007669"/>
    <property type="project" value="UniProtKB-EC"/>
</dbReference>
<evidence type="ECO:0000256" key="2">
    <source>
        <dbReference type="ARBA" id="ARBA00022741"/>
    </source>
</evidence>
<dbReference type="InterPro" id="IPR016185">
    <property type="entry name" value="PreATP-grasp_dom_sf"/>
</dbReference>
<dbReference type="RefSeq" id="WP_251935047.1">
    <property type="nucleotide sequence ID" value="NZ_CP098747.1"/>
</dbReference>
<keyword evidence="1 8" id="KW-0436">Ligase</keyword>
<dbReference type="Gene3D" id="3.30.470.20">
    <property type="entry name" value="ATP-grasp fold, B domain"/>
    <property type="match status" value="1"/>
</dbReference>
<name>A0ABY4W439_9PROT</name>
<evidence type="ECO:0000256" key="5">
    <source>
        <dbReference type="PROSITE-ProRule" id="PRU00409"/>
    </source>
</evidence>
<dbReference type="PANTHER" id="PTHR18866:SF33">
    <property type="entry name" value="METHYLCROTONOYL-COA CARBOXYLASE SUBUNIT ALPHA, MITOCHONDRIAL-RELATED"/>
    <property type="match status" value="1"/>
</dbReference>
<dbReference type="InterPro" id="IPR011054">
    <property type="entry name" value="Rudment_hybrid_motif"/>
</dbReference>
<dbReference type="InterPro" id="IPR011764">
    <property type="entry name" value="Biotin_carboxylation_dom"/>
</dbReference>
<gene>
    <name evidence="8" type="ORF">NBZ79_02300</name>
</gene>
<keyword evidence="3 5" id="KW-0067">ATP-binding</keyword>
<dbReference type="InterPro" id="IPR005482">
    <property type="entry name" value="Biotin_COase_C"/>
</dbReference>
<dbReference type="InterPro" id="IPR005479">
    <property type="entry name" value="CPAse_ATP-bd"/>
</dbReference>
<dbReference type="InterPro" id="IPR011761">
    <property type="entry name" value="ATP-grasp"/>
</dbReference>
<evidence type="ECO:0000313" key="8">
    <source>
        <dbReference type="EMBL" id="USG61803.1"/>
    </source>
</evidence>
<evidence type="ECO:0000259" key="6">
    <source>
        <dbReference type="PROSITE" id="PS50975"/>
    </source>
</evidence>
<dbReference type="PANTHER" id="PTHR18866">
    <property type="entry name" value="CARBOXYLASE:PYRUVATE/ACETYL-COA/PROPIONYL-COA CARBOXYLASE"/>
    <property type="match status" value="1"/>
</dbReference>
<dbReference type="SUPFAM" id="SSF51246">
    <property type="entry name" value="Rudiment single hybrid motif"/>
    <property type="match status" value="1"/>
</dbReference>